<keyword evidence="9 12" id="KW-0357">Heparan sulfate</keyword>
<dbReference type="GO" id="GO:1905475">
    <property type="term" value="P:regulation of protein localization to membrane"/>
    <property type="evidence" value="ECO:0007669"/>
    <property type="project" value="TreeGrafter"/>
</dbReference>
<evidence type="ECO:0000256" key="4">
    <source>
        <dbReference type="ARBA" id="ARBA00022622"/>
    </source>
</evidence>
<dbReference type="GO" id="GO:0009986">
    <property type="term" value="C:cell surface"/>
    <property type="evidence" value="ECO:0007669"/>
    <property type="project" value="TreeGrafter"/>
</dbReference>
<evidence type="ECO:0000256" key="8">
    <source>
        <dbReference type="ARBA" id="ARBA00023180"/>
    </source>
</evidence>
<evidence type="ECO:0000256" key="12">
    <source>
        <dbReference type="RuleBase" id="RU003519"/>
    </source>
</evidence>
<dbReference type="GO" id="GO:0016477">
    <property type="term" value="P:cell migration"/>
    <property type="evidence" value="ECO:0007669"/>
    <property type="project" value="TreeGrafter"/>
</dbReference>
<evidence type="ECO:0000256" key="13">
    <source>
        <dbReference type="SAM" id="MobiDB-lite"/>
    </source>
</evidence>
<reference evidence="15" key="1">
    <citation type="submission" date="2020-04" db="EMBL/GenBank/DDBJ databases">
        <authorList>
            <person name="Neveu A P."/>
        </authorList>
    </citation>
    <scope>NUCLEOTIDE SEQUENCE</scope>
    <source>
        <tissue evidence="15">Whole embryo</tissue>
    </source>
</reference>
<evidence type="ECO:0000256" key="6">
    <source>
        <dbReference type="ARBA" id="ARBA00022974"/>
    </source>
</evidence>
<feature type="region of interest" description="Disordered" evidence="13">
    <location>
        <begin position="346"/>
        <end position="387"/>
    </location>
</feature>
<evidence type="ECO:0000313" key="15">
    <source>
        <dbReference type="EMBL" id="CAB3250503.1"/>
    </source>
</evidence>
<comment type="function">
    <text evidence="12">Cell surface proteoglycan.</text>
</comment>
<evidence type="ECO:0000256" key="1">
    <source>
        <dbReference type="ARBA" id="ARBA00004609"/>
    </source>
</evidence>
<dbReference type="Pfam" id="PF01153">
    <property type="entry name" value="Glypican"/>
    <property type="match status" value="2"/>
</dbReference>
<feature type="signal peptide" evidence="14">
    <location>
        <begin position="1"/>
        <end position="22"/>
    </location>
</feature>
<evidence type="ECO:0000256" key="14">
    <source>
        <dbReference type="SAM" id="SignalP"/>
    </source>
</evidence>
<dbReference type="PANTHER" id="PTHR10822">
    <property type="entry name" value="GLYPICAN"/>
    <property type="match status" value="1"/>
</dbReference>
<evidence type="ECO:0000256" key="3">
    <source>
        <dbReference type="ARBA" id="ARBA00022475"/>
    </source>
</evidence>
<comment type="similarity">
    <text evidence="2 11">Belongs to the glypican family.</text>
</comment>
<keyword evidence="7 12" id="KW-0472">Membrane</keyword>
<feature type="compositionally biased region" description="Acidic residues" evidence="13">
    <location>
        <begin position="573"/>
        <end position="594"/>
    </location>
</feature>
<proteinExistence type="evidence at transcript level"/>
<gene>
    <name evidence="15" type="primary">Gpc5</name>
</gene>
<dbReference type="EMBL" id="LR785550">
    <property type="protein sequence ID" value="CAB3250503.1"/>
    <property type="molecule type" value="mRNA"/>
</dbReference>
<evidence type="ECO:0000256" key="11">
    <source>
        <dbReference type="RuleBase" id="RU003518"/>
    </source>
</evidence>
<sequence length="704" mass="79598">MYVRILTLMCVTILCVSGICKAFGETSCGDVRRSFMAKKLGALKMVPHMPKKAKDLRICSIDHVTCCTAGMERKYLQASQRDLRNAIKTKLATTKYLLTSFIREFEGDVENLNSRKYNETKAHLLKAFPEESSRDAVEILSKSLFGSLNLARYQTNRLNMASEIQAALSRTFKSIFILNIKRNLSQSFLNDYTCVFNEYQENIYFGNLPKRLSQHLFATFNNSLAFYEAVKSGEDSLKLIENSIKNRQCKKAVVKMEYCSHCYGLTLIKPCLGLCKNVIRGCLVGMSEIDPYWKHYLGALTFSAKIMNDRRSDIESGINVLVDEIANASLNQTAWSRILKASSDLGCNSRNKRSSGHSRKQTTNFSKRKRTRRGKRGRQNRNVESAIHGTVPTTFGIRPRIRPPHEVLQLAQPKRVSVTKVSSQVENEDEIKIDEVSRSHRIPDRRLRTKMLQFANQLNLSINFFLTLPDKLCDNIDPYAFQVAKHESCWDGNNIADRYNERVASKGLEGQQNNPEMRVTGLHPRMQKAVENLRLSSKALLLPHGEDSIPPALREIPYFVTRSNFRGSLSPPCDDEDECDDENSGESSGEDNNSDDDKTDSVKGTGTSKRKKTHREILPVTTSTVFVVKSAEPGFHVGKDTVMQIFNTSSINTKKIETLPITVDVETQGQGDTGSAHEIHQRNSWLRTFKLTAAICFTLFCYTL</sequence>
<comment type="subcellular location">
    <subcellularLocation>
        <location evidence="1 12">Cell membrane</location>
        <topology evidence="1 12">Lipid-anchor</topology>
        <topology evidence="1 12">GPI-anchor</topology>
    </subcellularLocation>
</comment>
<dbReference type="GO" id="GO:0005576">
    <property type="term" value="C:extracellular region"/>
    <property type="evidence" value="ECO:0007669"/>
    <property type="project" value="TreeGrafter"/>
</dbReference>
<protein>
    <submittedName>
        <fullName evidence="15">Glypican-5</fullName>
    </submittedName>
</protein>
<feature type="region of interest" description="Disordered" evidence="13">
    <location>
        <begin position="567"/>
        <end position="615"/>
    </location>
</feature>
<evidence type="ECO:0000256" key="10">
    <source>
        <dbReference type="ARBA" id="ARBA00023288"/>
    </source>
</evidence>
<evidence type="ECO:0000256" key="9">
    <source>
        <dbReference type="ARBA" id="ARBA00023207"/>
    </source>
</evidence>
<dbReference type="AlphaFoldDB" id="A0A6F9DDD2"/>
<keyword evidence="10 12" id="KW-0449">Lipoprotein</keyword>
<name>A0A6F9DDD2_9ASCI</name>
<dbReference type="GO" id="GO:0090263">
    <property type="term" value="P:positive regulation of canonical Wnt signaling pathway"/>
    <property type="evidence" value="ECO:0007669"/>
    <property type="project" value="TreeGrafter"/>
</dbReference>
<keyword evidence="3" id="KW-1003">Cell membrane</keyword>
<keyword evidence="6 12" id="KW-0654">Proteoglycan</keyword>
<keyword evidence="5 14" id="KW-0732">Signal</keyword>
<dbReference type="PANTHER" id="PTHR10822:SF29">
    <property type="entry name" value="DIVISION ABNORMALLY DELAYED PROTEIN"/>
    <property type="match status" value="1"/>
</dbReference>
<evidence type="ECO:0000256" key="5">
    <source>
        <dbReference type="ARBA" id="ARBA00022729"/>
    </source>
</evidence>
<dbReference type="GO" id="GO:0005886">
    <property type="term" value="C:plasma membrane"/>
    <property type="evidence" value="ECO:0007669"/>
    <property type="project" value="UniProtKB-SubCell"/>
</dbReference>
<evidence type="ECO:0000256" key="7">
    <source>
        <dbReference type="ARBA" id="ARBA00023136"/>
    </source>
</evidence>
<keyword evidence="4 12" id="KW-0336">GPI-anchor</keyword>
<dbReference type="InterPro" id="IPR001863">
    <property type="entry name" value="Glypican"/>
</dbReference>
<keyword evidence="8" id="KW-0325">Glycoprotein</keyword>
<organism evidence="15">
    <name type="scientific">Phallusia mammillata</name>
    <dbReference type="NCBI Taxonomy" id="59560"/>
    <lineage>
        <taxon>Eukaryota</taxon>
        <taxon>Metazoa</taxon>
        <taxon>Chordata</taxon>
        <taxon>Tunicata</taxon>
        <taxon>Ascidiacea</taxon>
        <taxon>Phlebobranchia</taxon>
        <taxon>Ascidiidae</taxon>
        <taxon>Phallusia</taxon>
    </lineage>
</organism>
<accession>A0A6F9DDD2</accession>
<feature type="compositionally biased region" description="Basic residues" evidence="13">
    <location>
        <begin position="350"/>
        <end position="379"/>
    </location>
</feature>
<evidence type="ECO:0000256" key="2">
    <source>
        <dbReference type="ARBA" id="ARBA00010260"/>
    </source>
</evidence>
<feature type="chain" id="PRO_5026314480" evidence="14">
    <location>
        <begin position="23"/>
        <end position="704"/>
    </location>
</feature>
<dbReference type="GO" id="GO:0098552">
    <property type="term" value="C:side of membrane"/>
    <property type="evidence" value="ECO:0007669"/>
    <property type="project" value="UniProtKB-KW"/>
</dbReference>